<proteinExistence type="predicted"/>
<evidence type="ECO:0000256" key="1">
    <source>
        <dbReference type="SAM" id="Coils"/>
    </source>
</evidence>
<accession>A0A9W6XEV3</accession>
<keyword evidence="4" id="KW-1185">Reference proteome</keyword>
<protein>
    <submittedName>
        <fullName evidence="3">Unnamed protein product</fullName>
    </submittedName>
</protein>
<feature type="compositionally biased region" description="Acidic residues" evidence="2">
    <location>
        <begin position="505"/>
        <end position="521"/>
    </location>
</feature>
<dbReference type="OrthoDB" id="129607at2759"/>
<evidence type="ECO:0000313" key="4">
    <source>
        <dbReference type="Proteomes" id="UP001165121"/>
    </source>
</evidence>
<dbReference type="Proteomes" id="UP001165121">
    <property type="component" value="Unassembled WGS sequence"/>
</dbReference>
<feature type="coiled-coil region" evidence="1">
    <location>
        <begin position="277"/>
        <end position="304"/>
    </location>
</feature>
<reference evidence="3" key="1">
    <citation type="submission" date="2023-04" db="EMBL/GenBank/DDBJ databases">
        <title>Phytophthora fragariaefolia NBRC 109709.</title>
        <authorList>
            <person name="Ichikawa N."/>
            <person name="Sato H."/>
            <person name="Tonouchi N."/>
        </authorList>
    </citation>
    <scope>NUCLEOTIDE SEQUENCE</scope>
    <source>
        <strain evidence="3">NBRC 109709</strain>
    </source>
</reference>
<evidence type="ECO:0000313" key="3">
    <source>
        <dbReference type="EMBL" id="GMF37254.1"/>
    </source>
</evidence>
<sequence>MVSNGRNCGVLWFSIIDGNRNDGLKTLSSRHCSIPVDFDAAGKQKLKLSQFTALLLLPKLLIKLLLKLLLKEATALVEYSSARQTSVAQFAPGADELIANLAQHFIAQTQALAAEQAMLYSQQQGQCDAQNAALMAVQASAEANVLHLTEQQRVIAQQLGEALPASHREIQEKFQCLEVHENKKKGEIEYFVNEKLEQALQEVQRASHETQLALASQNGGSRTRFEDVEANIANNLEAIPARINQVVQDQLAVLRGEMRPGEDINHLVQRMVDVSSTGAAESIKRALEAELRDARDEMQREIVSDVEGPMREYARQLVLELTAQSESQLEARIQCARINAQADVHSQNQRQSDVTSIEAKVCSDLTAIQLETRVQRALIKTQADVNFQCQRQAEATSILQEKLQRHISQTRSETLPVDEAAIKAVIPDVLRSDADQRSKLEQETQCSENPTNSRPDRVDFAAQIKSTIEQSIQAAANTIGNAIKIGIRDLNPITDSYRERQQLFDDAEDEDDEDKDDEDEEKMSTEELWLRQRIRDAWRRTYLDVRHGSTVLNAAGNVLLGEDAHDEDSEDKAVSRTRTCGHEEGAIALQRTQLPVELPAIYRRSQTFDLAVDGSKAGT</sequence>
<feature type="region of interest" description="Disordered" evidence="2">
    <location>
        <begin position="436"/>
        <end position="456"/>
    </location>
</feature>
<keyword evidence="1" id="KW-0175">Coiled coil</keyword>
<gene>
    <name evidence="3" type="ORF">Pfra01_001039200</name>
</gene>
<dbReference type="EMBL" id="BSXT01000995">
    <property type="protein sequence ID" value="GMF37254.1"/>
    <property type="molecule type" value="Genomic_DNA"/>
</dbReference>
<evidence type="ECO:0000256" key="2">
    <source>
        <dbReference type="SAM" id="MobiDB-lite"/>
    </source>
</evidence>
<dbReference type="AlphaFoldDB" id="A0A9W6XEV3"/>
<name>A0A9W6XEV3_9STRA</name>
<comment type="caution">
    <text evidence="3">The sequence shown here is derived from an EMBL/GenBank/DDBJ whole genome shotgun (WGS) entry which is preliminary data.</text>
</comment>
<feature type="compositionally biased region" description="Polar residues" evidence="2">
    <location>
        <begin position="443"/>
        <end position="453"/>
    </location>
</feature>
<organism evidence="3 4">
    <name type="scientific">Phytophthora fragariaefolia</name>
    <dbReference type="NCBI Taxonomy" id="1490495"/>
    <lineage>
        <taxon>Eukaryota</taxon>
        <taxon>Sar</taxon>
        <taxon>Stramenopiles</taxon>
        <taxon>Oomycota</taxon>
        <taxon>Peronosporomycetes</taxon>
        <taxon>Peronosporales</taxon>
        <taxon>Peronosporaceae</taxon>
        <taxon>Phytophthora</taxon>
    </lineage>
</organism>
<feature type="region of interest" description="Disordered" evidence="2">
    <location>
        <begin position="503"/>
        <end position="524"/>
    </location>
</feature>